<dbReference type="HOGENOM" id="CLU_1315899_0_0_1"/>
<accession>M3BC78</accession>
<sequence length="209" mass="23944">MRPPSRTSAAASRLEAVSCEVRIDPWITELLHDPVSGAILSRVLVIRSTATCEDRRLHNNLQYLKHEDRASERRQPMTGPTKMCLIEIESTKTLVELSNFSSEHKRSMATNAVFDKELTFLEQSILRSCHFSHYNLSRHYNAMQICHISLKYGTRLRLIFPSPLKARPAETIDVECTVLNWGTMLRRQNHLSGKTTLHFLTLSNDDLVL</sequence>
<dbReference type="Proteomes" id="UP000016932">
    <property type="component" value="Unassembled WGS sequence"/>
</dbReference>
<evidence type="ECO:0000313" key="1">
    <source>
        <dbReference type="EMBL" id="EME86887.1"/>
    </source>
</evidence>
<dbReference type="VEuPathDB" id="FungiDB:MYCFIDRAFT_172583"/>
<dbReference type="RefSeq" id="XP_007924011.1">
    <property type="nucleotide sequence ID" value="XM_007925820.1"/>
</dbReference>
<dbReference type="EMBL" id="KB446556">
    <property type="protein sequence ID" value="EME86887.1"/>
    <property type="molecule type" value="Genomic_DNA"/>
</dbReference>
<dbReference type="KEGG" id="pfj:MYCFIDRAFT_172583"/>
<keyword evidence="2" id="KW-1185">Reference proteome</keyword>
<dbReference type="GeneID" id="19332815"/>
<reference evidence="1 2" key="1">
    <citation type="journal article" date="2012" name="PLoS Pathog.">
        <title>Diverse lifestyles and strategies of plant pathogenesis encoded in the genomes of eighteen Dothideomycetes fungi.</title>
        <authorList>
            <person name="Ohm R.A."/>
            <person name="Feau N."/>
            <person name="Henrissat B."/>
            <person name="Schoch C.L."/>
            <person name="Horwitz B.A."/>
            <person name="Barry K.W."/>
            <person name="Condon B.J."/>
            <person name="Copeland A.C."/>
            <person name="Dhillon B."/>
            <person name="Glaser F."/>
            <person name="Hesse C.N."/>
            <person name="Kosti I."/>
            <person name="LaButti K."/>
            <person name="Lindquist E.A."/>
            <person name="Lucas S."/>
            <person name="Salamov A.A."/>
            <person name="Bradshaw R.E."/>
            <person name="Ciuffetti L."/>
            <person name="Hamelin R.C."/>
            <person name="Kema G.H.J."/>
            <person name="Lawrence C."/>
            <person name="Scott J.A."/>
            <person name="Spatafora J.W."/>
            <person name="Turgeon B.G."/>
            <person name="de Wit P.J.G.M."/>
            <person name="Zhong S."/>
            <person name="Goodwin S.B."/>
            <person name="Grigoriev I.V."/>
        </authorList>
    </citation>
    <scope>NUCLEOTIDE SEQUENCE [LARGE SCALE GENOMIC DNA]</scope>
    <source>
        <strain evidence="1 2">CIRAD86</strain>
    </source>
</reference>
<evidence type="ECO:0000313" key="2">
    <source>
        <dbReference type="Proteomes" id="UP000016932"/>
    </source>
</evidence>
<proteinExistence type="predicted"/>
<organism evidence="1 2">
    <name type="scientific">Pseudocercospora fijiensis (strain CIRAD86)</name>
    <name type="common">Black leaf streak disease fungus</name>
    <name type="synonym">Mycosphaerella fijiensis</name>
    <dbReference type="NCBI Taxonomy" id="383855"/>
    <lineage>
        <taxon>Eukaryota</taxon>
        <taxon>Fungi</taxon>
        <taxon>Dikarya</taxon>
        <taxon>Ascomycota</taxon>
        <taxon>Pezizomycotina</taxon>
        <taxon>Dothideomycetes</taxon>
        <taxon>Dothideomycetidae</taxon>
        <taxon>Mycosphaerellales</taxon>
        <taxon>Mycosphaerellaceae</taxon>
        <taxon>Pseudocercospora</taxon>
    </lineage>
</organism>
<gene>
    <name evidence="1" type="ORF">MYCFIDRAFT_172583</name>
</gene>
<dbReference type="AlphaFoldDB" id="M3BC78"/>
<protein>
    <submittedName>
        <fullName evidence="1">Uncharacterized protein</fullName>
    </submittedName>
</protein>
<name>M3BC78_PSEFD</name>